<accession>A0A917LW20</accession>
<reference evidence="2" key="1">
    <citation type="journal article" date="2014" name="Int. J. Syst. Evol. Microbiol.">
        <title>Complete genome sequence of Corynebacterium casei LMG S-19264T (=DSM 44701T), isolated from a smear-ripened cheese.</title>
        <authorList>
            <consortium name="US DOE Joint Genome Institute (JGI-PGF)"/>
            <person name="Walter F."/>
            <person name="Albersmeier A."/>
            <person name="Kalinowski J."/>
            <person name="Ruckert C."/>
        </authorList>
    </citation>
    <scope>NUCLEOTIDE SEQUENCE</scope>
    <source>
        <strain evidence="2">CGMCC 1.12187</strain>
    </source>
</reference>
<dbReference type="AlphaFoldDB" id="A0A917LW20"/>
<evidence type="ECO:0000313" key="3">
    <source>
        <dbReference type="Proteomes" id="UP000638848"/>
    </source>
</evidence>
<dbReference type="Proteomes" id="UP000638848">
    <property type="component" value="Unassembled WGS sequence"/>
</dbReference>
<keyword evidence="3" id="KW-1185">Reference proteome</keyword>
<dbReference type="EMBL" id="BMEQ01000012">
    <property type="protein sequence ID" value="GGG60454.1"/>
    <property type="molecule type" value="Genomic_DNA"/>
</dbReference>
<sequence length="92" mass="9982">MPDQMAVTRWDAADAAAPAGLTPVHQDLRAQGADRARIALEHPSCPDPPNSAIRCWSNGWDCRPGMSGRISSQSGDRGRSTRFLRGRGGRLR</sequence>
<organism evidence="2 3">
    <name type="scientific">Kocuria dechangensis</name>
    <dbReference type="NCBI Taxonomy" id="1176249"/>
    <lineage>
        <taxon>Bacteria</taxon>
        <taxon>Bacillati</taxon>
        <taxon>Actinomycetota</taxon>
        <taxon>Actinomycetes</taxon>
        <taxon>Micrococcales</taxon>
        <taxon>Micrococcaceae</taxon>
        <taxon>Kocuria</taxon>
    </lineage>
</organism>
<protein>
    <submittedName>
        <fullName evidence="2">Uncharacterized protein</fullName>
    </submittedName>
</protein>
<name>A0A917LW20_9MICC</name>
<evidence type="ECO:0000313" key="2">
    <source>
        <dbReference type="EMBL" id="GGG60454.1"/>
    </source>
</evidence>
<feature type="region of interest" description="Disordered" evidence="1">
    <location>
        <begin position="66"/>
        <end position="92"/>
    </location>
</feature>
<proteinExistence type="predicted"/>
<reference evidence="2" key="2">
    <citation type="submission" date="2020-09" db="EMBL/GenBank/DDBJ databases">
        <authorList>
            <person name="Sun Q."/>
            <person name="Zhou Y."/>
        </authorList>
    </citation>
    <scope>NUCLEOTIDE SEQUENCE</scope>
    <source>
        <strain evidence="2">CGMCC 1.12187</strain>
    </source>
</reference>
<evidence type="ECO:0000256" key="1">
    <source>
        <dbReference type="SAM" id="MobiDB-lite"/>
    </source>
</evidence>
<gene>
    <name evidence="2" type="ORF">GCM10011374_24130</name>
</gene>
<comment type="caution">
    <text evidence="2">The sequence shown here is derived from an EMBL/GenBank/DDBJ whole genome shotgun (WGS) entry which is preliminary data.</text>
</comment>
<feature type="compositionally biased region" description="Basic residues" evidence="1">
    <location>
        <begin position="80"/>
        <end position="92"/>
    </location>
</feature>